<protein>
    <submittedName>
        <fullName evidence="2">Uncharacterized protein</fullName>
    </submittedName>
</protein>
<evidence type="ECO:0000313" key="2">
    <source>
        <dbReference type="EMBL" id="HIH10544.1"/>
    </source>
</evidence>
<gene>
    <name evidence="2" type="ORF">HA254_07825</name>
</gene>
<accession>A0A7J4J066</accession>
<evidence type="ECO:0000256" key="1">
    <source>
        <dbReference type="SAM" id="MobiDB-lite"/>
    </source>
</evidence>
<reference evidence="3" key="1">
    <citation type="journal article" date="2020" name="bioRxiv">
        <title>A rank-normalized archaeal taxonomy based on genome phylogeny resolves widespread incomplete and uneven classifications.</title>
        <authorList>
            <person name="Rinke C."/>
            <person name="Chuvochina M."/>
            <person name="Mussig A.J."/>
            <person name="Chaumeil P.-A."/>
            <person name="Waite D.W."/>
            <person name="Whitman W.B."/>
            <person name="Parks D.H."/>
            <person name="Hugenholtz P."/>
        </authorList>
    </citation>
    <scope>NUCLEOTIDE SEQUENCE [LARGE SCALE GENOMIC DNA]</scope>
</reference>
<dbReference type="Proteomes" id="UP000565078">
    <property type="component" value="Unassembled WGS sequence"/>
</dbReference>
<dbReference type="AlphaFoldDB" id="A0A7J4J066"/>
<dbReference type="EMBL" id="DUGC01000123">
    <property type="protein sequence ID" value="HIH10544.1"/>
    <property type="molecule type" value="Genomic_DNA"/>
</dbReference>
<organism evidence="2 3">
    <name type="scientific">Candidatus Iainarchaeum sp</name>
    <dbReference type="NCBI Taxonomy" id="3101447"/>
    <lineage>
        <taxon>Archaea</taxon>
        <taxon>Candidatus Iainarchaeota</taxon>
        <taxon>Candidatus Iainarchaeia</taxon>
        <taxon>Candidatus Iainarchaeales</taxon>
        <taxon>Candidatus Iainarchaeaceae</taxon>
        <taxon>Candidatus Iainarchaeum</taxon>
    </lineage>
</organism>
<proteinExistence type="predicted"/>
<evidence type="ECO:0000313" key="3">
    <source>
        <dbReference type="Proteomes" id="UP000565078"/>
    </source>
</evidence>
<name>A0A7J4J066_9ARCH</name>
<comment type="caution">
    <text evidence="2">The sequence shown here is derived from an EMBL/GenBank/DDBJ whole genome shotgun (WGS) entry which is preliminary data.</text>
</comment>
<sequence>MHHKYCASCGSLDMKKHANGTTECARCHFLGEFREGSMDEINEFQKTHKSVFSGQGALNTASAAVKGPAPSGNTELKNKLNSLKGKKTDDFEIL</sequence>
<feature type="region of interest" description="Disordered" evidence="1">
    <location>
        <begin position="62"/>
        <end position="81"/>
    </location>
</feature>